<dbReference type="AlphaFoldDB" id="A0AAW1RKX6"/>
<sequence>MCADQISRHEKRFPLQKGAHLVLQLGNITHWSGDVTINASNMRMLGGGGVDGAVHAAAGPELLAACRRLPTVRRGARCPTGEARGVGRSYQNSSPITEGYRLPVRHVIHMAGPVYGDQTPEESERLLSSAYRSCLELASAEGMATTAFPAISCGMYGFPLADAAKVAVQTCMDAAGSLREALGIGA</sequence>
<dbReference type="InterPro" id="IPR043472">
    <property type="entry name" value="Macro_dom-like"/>
</dbReference>
<comment type="caution">
    <text evidence="2">The sequence shown here is derived from an EMBL/GenBank/DDBJ whole genome shotgun (WGS) entry which is preliminary data.</text>
</comment>
<dbReference type="PANTHER" id="PTHR11106">
    <property type="entry name" value="GANGLIOSIDE INDUCED DIFFERENTIATION ASSOCIATED PROTEIN 2-RELATED"/>
    <property type="match status" value="1"/>
</dbReference>
<proteinExistence type="predicted"/>
<dbReference type="EMBL" id="JALJOU010000032">
    <property type="protein sequence ID" value="KAK9834323.1"/>
    <property type="molecule type" value="Genomic_DNA"/>
</dbReference>
<dbReference type="SUPFAM" id="SSF52949">
    <property type="entry name" value="Macro domain-like"/>
    <property type="match status" value="1"/>
</dbReference>
<protein>
    <recommendedName>
        <fullName evidence="1">Macro domain-containing protein</fullName>
    </recommendedName>
</protein>
<dbReference type="Pfam" id="PF01661">
    <property type="entry name" value="Macro"/>
    <property type="match status" value="1"/>
</dbReference>
<gene>
    <name evidence="2" type="ORF">WJX81_007054</name>
</gene>
<evidence type="ECO:0000313" key="3">
    <source>
        <dbReference type="Proteomes" id="UP001445335"/>
    </source>
</evidence>
<feature type="domain" description="Macro" evidence="1">
    <location>
        <begin position="8"/>
        <end position="186"/>
    </location>
</feature>
<dbReference type="SMART" id="SM00506">
    <property type="entry name" value="A1pp"/>
    <property type="match status" value="1"/>
</dbReference>
<dbReference type="Proteomes" id="UP001445335">
    <property type="component" value="Unassembled WGS sequence"/>
</dbReference>
<dbReference type="PANTHER" id="PTHR11106:SF27">
    <property type="entry name" value="MACRO DOMAIN-CONTAINING PROTEIN"/>
    <property type="match status" value="1"/>
</dbReference>
<dbReference type="Gene3D" id="3.40.220.10">
    <property type="entry name" value="Leucine Aminopeptidase, subunit E, domain 1"/>
    <property type="match status" value="1"/>
</dbReference>
<evidence type="ECO:0000313" key="2">
    <source>
        <dbReference type="EMBL" id="KAK9834323.1"/>
    </source>
</evidence>
<dbReference type="InterPro" id="IPR002589">
    <property type="entry name" value="Macro_dom"/>
</dbReference>
<keyword evidence="3" id="KW-1185">Reference proteome</keyword>
<evidence type="ECO:0000259" key="1">
    <source>
        <dbReference type="PROSITE" id="PS51154"/>
    </source>
</evidence>
<organism evidence="2 3">
    <name type="scientific">Elliptochloris bilobata</name>
    <dbReference type="NCBI Taxonomy" id="381761"/>
    <lineage>
        <taxon>Eukaryota</taxon>
        <taxon>Viridiplantae</taxon>
        <taxon>Chlorophyta</taxon>
        <taxon>core chlorophytes</taxon>
        <taxon>Trebouxiophyceae</taxon>
        <taxon>Trebouxiophyceae incertae sedis</taxon>
        <taxon>Elliptochloris clade</taxon>
        <taxon>Elliptochloris</taxon>
    </lineage>
</organism>
<reference evidence="2 3" key="1">
    <citation type="journal article" date="2024" name="Nat. Commun.">
        <title>Phylogenomics reveals the evolutionary origins of lichenization in chlorophyte algae.</title>
        <authorList>
            <person name="Puginier C."/>
            <person name="Libourel C."/>
            <person name="Otte J."/>
            <person name="Skaloud P."/>
            <person name="Haon M."/>
            <person name="Grisel S."/>
            <person name="Petersen M."/>
            <person name="Berrin J.G."/>
            <person name="Delaux P.M."/>
            <person name="Dal Grande F."/>
            <person name="Keller J."/>
        </authorList>
    </citation>
    <scope>NUCLEOTIDE SEQUENCE [LARGE SCALE GENOMIC DNA]</scope>
    <source>
        <strain evidence="2 3">SAG 245.80</strain>
    </source>
</reference>
<dbReference type="PROSITE" id="PS51154">
    <property type="entry name" value="MACRO"/>
    <property type="match status" value="1"/>
</dbReference>
<accession>A0AAW1RKX6</accession>
<name>A0AAW1RKX6_9CHLO</name>